<feature type="non-terminal residue" evidence="1">
    <location>
        <position position="159"/>
    </location>
</feature>
<reference evidence="1" key="1">
    <citation type="submission" date="2021-06" db="EMBL/GenBank/DDBJ databases">
        <authorList>
            <person name="Kallberg Y."/>
            <person name="Tangrot J."/>
            <person name="Rosling A."/>
        </authorList>
    </citation>
    <scope>NUCLEOTIDE SEQUENCE</scope>
    <source>
        <strain evidence="1">87-6 pot B 2015</strain>
    </source>
</reference>
<proteinExistence type="predicted"/>
<accession>A0A9N9CWA8</accession>
<evidence type="ECO:0000313" key="1">
    <source>
        <dbReference type="EMBL" id="CAG8618510.1"/>
    </source>
</evidence>
<organism evidence="1 2">
    <name type="scientific">Funneliformis mosseae</name>
    <name type="common">Endomycorrhizal fungus</name>
    <name type="synonym">Glomus mosseae</name>
    <dbReference type="NCBI Taxonomy" id="27381"/>
    <lineage>
        <taxon>Eukaryota</taxon>
        <taxon>Fungi</taxon>
        <taxon>Fungi incertae sedis</taxon>
        <taxon>Mucoromycota</taxon>
        <taxon>Glomeromycotina</taxon>
        <taxon>Glomeromycetes</taxon>
        <taxon>Glomerales</taxon>
        <taxon>Glomeraceae</taxon>
        <taxon>Funneliformis</taxon>
    </lineage>
</organism>
<evidence type="ECO:0000313" key="2">
    <source>
        <dbReference type="Proteomes" id="UP000789375"/>
    </source>
</evidence>
<gene>
    <name evidence="1" type="ORF">FMOSSE_LOCUS9847</name>
</gene>
<protein>
    <submittedName>
        <fullName evidence="1">12114_t:CDS:1</fullName>
    </submittedName>
</protein>
<comment type="caution">
    <text evidence="1">The sequence shown here is derived from an EMBL/GenBank/DDBJ whole genome shotgun (WGS) entry which is preliminary data.</text>
</comment>
<name>A0A9N9CWA8_FUNMO</name>
<dbReference type="EMBL" id="CAJVPP010003025">
    <property type="protein sequence ID" value="CAG8618510.1"/>
    <property type="molecule type" value="Genomic_DNA"/>
</dbReference>
<sequence length="159" mass="18648">DSSPRERWQRYHIALNYHGNSIALELYTIFDHFKPSKIPDELSVMVTYRDWEKYALDSRETKDGVWVMFDDGSQEICDILVGVDGINSPEATRITNFRYWINKISKQLMDRFIKLQGNSLFQKSLRLHGDSSTLIFHLIPIEQEQGYENKSNSNELITE</sequence>
<dbReference type="Gene3D" id="3.50.50.60">
    <property type="entry name" value="FAD/NAD(P)-binding domain"/>
    <property type="match status" value="1"/>
</dbReference>
<keyword evidence="2" id="KW-1185">Reference proteome</keyword>
<dbReference type="Proteomes" id="UP000789375">
    <property type="component" value="Unassembled WGS sequence"/>
</dbReference>
<dbReference type="AlphaFoldDB" id="A0A9N9CWA8"/>
<dbReference type="InterPro" id="IPR036188">
    <property type="entry name" value="FAD/NAD-bd_sf"/>
</dbReference>